<dbReference type="PANTHER" id="PTHR35841:SF1">
    <property type="entry name" value="PHOSPHONATES-BINDING PERIPLASMIC PROTEIN"/>
    <property type="match status" value="1"/>
</dbReference>
<reference evidence="4 5" key="1">
    <citation type="submission" date="2019-02" db="EMBL/GenBank/DDBJ databases">
        <title>Deep-cultivation of Planctomycetes and their phenomic and genomic characterization uncovers novel biology.</title>
        <authorList>
            <person name="Wiegand S."/>
            <person name="Jogler M."/>
            <person name="Boedeker C."/>
            <person name="Pinto D."/>
            <person name="Vollmers J."/>
            <person name="Rivas-Marin E."/>
            <person name="Kohn T."/>
            <person name="Peeters S.H."/>
            <person name="Heuer A."/>
            <person name="Rast P."/>
            <person name="Oberbeckmann S."/>
            <person name="Bunk B."/>
            <person name="Jeske O."/>
            <person name="Meyerdierks A."/>
            <person name="Storesund J.E."/>
            <person name="Kallscheuer N."/>
            <person name="Luecker S."/>
            <person name="Lage O.M."/>
            <person name="Pohl T."/>
            <person name="Merkel B.J."/>
            <person name="Hornburger P."/>
            <person name="Mueller R.-W."/>
            <person name="Bruemmer F."/>
            <person name="Labrenz M."/>
            <person name="Spormann A.M."/>
            <person name="Op Den Camp H."/>
            <person name="Overmann J."/>
            <person name="Amann R."/>
            <person name="Jetten M.S.M."/>
            <person name="Mascher T."/>
            <person name="Medema M.H."/>
            <person name="Devos D.P."/>
            <person name="Kaster A.-K."/>
            <person name="Ovreas L."/>
            <person name="Rohde M."/>
            <person name="Galperin M.Y."/>
            <person name="Jogler C."/>
        </authorList>
    </citation>
    <scope>NUCLEOTIDE SEQUENCE [LARGE SCALE GENOMIC DNA]</scope>
    <source>
        <strain evidence="4 5">Pla123a</strain>
    </source>
</reference>
<evidence type="ECO:0000256" key="1">
    <source>
        <dbReference type="ARBA" id="ARBA00007162"/>
    </source>
</evidence>
<proteinExistence type="inferred from homology"/>
<dbReference type="GO" id="GO:0055085">
    <property type="term" value="P:transmembrane transport"/>
    <property type="evidence" value="ECO:0007669"/>
    <property type="project" value="InterPro"/>
</dbReference>
<organism evidence="4 5">
    <name type="scientific">Posidoniimonas polymericola</name>
    <dbReference type="NCBI Taxonomy" id="2528002"/>
    <lineage>
        <taxon>Bacteria</taxon>
        <taxon>Pseudomonadati</taxon>
        <taxon>Planctomycetota</taxon>
        <taxon>Planctomycetia</taxon>
        <taxon>Pirellulales</taxon>
        <taxon>Lacipirellulaceae</taxon>
        <taxon>Posidoniimonas</taxon>
    </lineage>
</organism>
<evidence type="ECO:0000313" key="4">
    <source>
        <dbReference type="EMBL" id="TWT77256.1"/>
    </source>
</evidence>
<keyword evidence="5" id="KW-1185">Reference proteome</keyword>
<dbReference type="RefSeq" id="WP_197527828.1">
    <property type="nucleotide sequence ID" value="NZ_SJPO01000004.1"/>
</dbReference>
<accession>A0A5C5YQR2</accession>
<gene>
    <name evidence="4" type="ORF">Pla123a_19130</name>
</gene>
<dbReference type="AlphaFoldDB" id="A0A5C5YQR2"/>
<dbReference type="Pfam" id="PF12974">
    <property type="entry name" value="Phosphonate-bd"/>
    <property type="match status" value="1"/>
</dbReference>
<dbReference type="SUPFAM" id="SSF53850">
    <property type="entry name" value="Periplasmic binding protein-like II"/>
    <property type="match status" value="1"/>
</dbReference>
<keyword evidence="3" id="KW-1133">Transmembrane helix</keyword>
<comment type="similarity">
    <text evidence="1">Belongs to the phosphate/phosphite/phosphonate binding protein family.</text>
</comment>
<keyword evidence="2" id="KW-0732">Signal</keyword>
<sequence>MDANTESSQGSSVLRTLLVAVPAAAVTAFAVQWWGASLQQSATDELNKNVLSVMLPDWADSSKLAADYKDANQDLVADTPTDEAKLQSPETLVFSYIAEEGDESDQTTEADGWGALATAVGDATGLPVKVRAYEQVNDQLEAMRTGELHILGLGTGAAPLAVNTAGYVPLCTMANADGEVGYKMLLVAAADAGIKDLADIKGSKVVFVRPTSNSGFKAALVQLYNDAGLLPERDYEWSFSMSHEGSMKDVVAGRARVAPVASDILAKMLEQGDIDEAEYTILYESEAFPPAVIGCAHDLPAEMVDQIRTALVGLDWAGTDLEQRFGPTGSVKFVAVDYKDDWAVIRRIDDAMRNLSE</sequence>
<dbReference type="Proteomes" id="UP000318478">
    <property type="component" value="Unassembled WGS sequence"/>
</dbReference>
<dbReference type="NCBIfam" id="TIGR01098">
    <property type="entry name" value="3A0109s03R"/>
    <property type="match status" value="1"/>
</dbReference>
<dbReference type="Gene3D" id="3.40.190.10">
    <property type="entry name" value="Periplasmic binding protein-like II"/>
    <property type="match status" value="2"/>
</dbReference>
<protein>
    <submittedName>
        <fullName evidence="4">ABC transporter, phosphonate, periplasmic substrate-binding protein</fullName>
    </submittedName>
</protein>
<evidence type="ECO:0000313" key="5">
    <source>
        <dbReference type="Proteomes" id="UP000318478"/>
    </source>
</evidence>
<evidence type="ECO:0000256" key="2">
    <source>
        <dbReference type="ARBA" id="ARBA00022729"/>
    </source>
</evidence>
<evidence type="ECO:0000256" key="3">
    <source>
        <dbReference type="SAM" id="Phobius"/>
    </source>
</evidence>
<name>A0A5C5YQR2_9BACT</name>
<comment type="caution">
    <text evidence="4">The sequence shown here is derived from an EMBL/GenBank/DDBJ whole genome shotgun (WGS) entry which is preliminary data.</text>
</comment>
<dbReference type="PANTHER" id="PTHR35841">
    <property type="entry name" value="PHOSPHONATES-BINDING PERIPLASMIC PROTEIN"/>
    <property type="match status" value="1"/>
</dbReference>
<keyword evidence="3" id="KW-0472">Membrane</keyword>
<dbReference type="GO" id="GO:0043190">
    <property type="term" value="C:ATP-binding cassette (ABC) transporter complex"/>
    <property type="evidence" value="ECO:0007669"/>
    <property type="project" value="InterPro"/>
</dbReference>
<dbReference type="InterPro" id="IPR005770">
    <property type="entry name" value="PhnD"/>
</dbReference>
<keyword evidence="3" id="KW-0812">Transmembrane</keyword>
<dbReference type="EMBL" id="SJPO01000004">
    <property type="protein sequence ID" value="TWT77256.1"/>
    <property type="molecule type" value="Genomic_DNA"/>
</dbReference>
<feature type="transmembrane region" description="Helical" evidence="3">
    <location>
        <begin position="12"/>
        <end position="34"/>
    </location>
</feature>